<keyword evidence="1" id="KW-0433">Leucine-rich repeat</keyword>
<keyword evidence="2" id="KW-0677">Repeat</keyword>
<dbReference type="Gene3D" id="3.80.10.10">
    <property type="entry name" value="Ribonuclease Inhibitor"/>
    <property type="match status" value="2"/>
</dbReference>
<feature type="domain" description="CAP-Gly" evidence="3">
    <location>
        <begin position="25"/>
        <end position="69"/>
    </location>
</feature>
<name>A0A1Y2J567_TRAC3</name>
<evidence type="ECO:0000313" key="5">
    <source>
        <dbReference type="Proteomes" id="UP000193067"/>
    </source>
</evidence>
<dbReference type="InterPro" id="IPR036859">
    <property type="entry name" value="CAP-Gly_dom_sf"/>
</dbReference>
<evidence type="ECO:0000259" key="3">
    <source>
        <dbReference type="PROSITE" id="PS50245"/>
    </source>
</evidence>
<dbReference type="PROSITE" id="PS00845">
    <property type="entry name" value="CAP_GLY_1"/>
    <property type="match status" value="1"/>
</dbReference>
<dbReference type="SMART" id="SM01052">
    <property type="entry name" value="CAP_GLY"/>
    <property type="match status" value="1"/>
</dbReference>
<evidence type="ECO:0000256" key="2">
    <source>
        <dbReference type="ARBA" id="ARBA00022737"/>
    </source>
</evidence>
<sequence>MGSDLPAIGTRLCHSGHLGTIRYVGPVESTPGVWLGVEWDDPNRGKHDGVKDGKRYFTCLVPNSGSFIRPSPTVSYGVTFLTALTSKYIDVPRGDVSSEKIVLGSSGGAIEVEAVGLDKIRSKLARLERLREVSLDNERVSKADPPGEVKRTCPGIRGLDLSKNLIPDWDTVGAITVELCDLRSLSLNQNRLRPPQNLSPESPAFRRLEELQLNATLTTWEEFVAVLKYMPSLKTVELGYNRLHALRTEQGKSSSTARAVRNATMESVNLDGNSLDSFAGVCAEMRPLSGLQRLVLTSNSIEAIIPPSEQHGEESPAGSSVRALKHLALAFNRIATWRDIDALPLWCPELDSLTLAGNPLLEDPVHKPHARSFAIAKIPSLKILDGATVSPKERTDSELLYLSHISKQGLSDDERRAQHPQWEALCSKHGAPDVSTSSASQDTQDTLSNRLINVRIVRAASIPPSSMPPEEVEGYLQRCEADASLRVLSTMTVRAFRLKILKSFKIPKAQQSSMRLWMVLPDGHCVELDEEYAGRDLAWWGVEDGTSFVLASGGQ</sequence>
<dbReference type="Proteomes" id="UP000193067">
    <property type="component" value="Unassembled WGS sequence"/>
</dbReference>
<dbReference type="PROSITE" id="PS50245">
    <property type="entry name" value="CAP_GLY_2"/>
    <property type="match status" value="1"/>
</dbReference>
<dbReference type="Pfam" id="PF01302">
    <property type="entry name" value="CAP_GLY"/>
    <property type="match status" value="1"/>
</dbReference>
<accession>A0A1Y2J567</accession>
<evidence type="ECO:0000313" key="4">
    <source>
        <dbReference type="EMBL" id="OSD08545.1"/>
    </source>
</evidence>
<dbReference type="PANTHER" id="PTHR18849:SF0">
    <property type="entry name" value="CILIA- AND FLAGELLA-ASSOCIATED PROTEIN 410-RELATED"/>
    <property type="match status" value="1"/>
</dbReference>
<dbReference type="PANTHER" id="PTHR18849">
    <property type="entry name" value="LEUCINE RICH REPEAT PROTEIN"/>
    <property type="match status" value="1"/>
</dbReference>
<dbReference type="EMBL" id="KZ084086">
    <property type="protein sequence ID" value="OSD08545.1"/>
    <property type="molecule type" value="Genomic_DNA"/>
</dbReference>
<protein>
    <recommendedName>
        <fullName evidence="3">CAP-Gly domain-containing protein</fullName>
    </recommendedName>
</protein>
<evidence type="ECO:0000256" key="1">
    <source>
        <dbReference type="ARBA" id="ARBA00022614"/>
    </source>
</evidence>
<dbReference type="AlphaFoldDB" id="A0A1Y2J567"/>
<organism evidence="4 5">
    <name type="scientific">Trametes coccinea (strain BRFM310)</name>
    <name type="common">Pycnoporus coccineus</name>
    <dbReference type="NCBI Taxonomy" id="1353009"/>
    <lineage>
        <taxon>Eukaryota</taxon>
        <taxon>Fungi</taxon>
        <taxon>Dikarya</taxon>
        <taxon>Basidiomycota</taxon>
        <taxon>Agaricomycotina</taxon>
        <taxon>Agaricomycetes</taxon>
        <taxon>Polyporales</taxon>
        <taxon>Polyporaceae</taxon>
        <taxon>Trametes</taxon>
    </lineage>
</organism>
<reference evidence="4 5" key="1">
    <citation type="journal article" date="2015" name="Biotechnol. Biofuels">
        <title>Enhanced degradation of softwood versus hardwood by the white-rot fungus Pycnoporus coccineus.</title>
        <authorList>
            <person name="Couturier M."/>
            <person name="Navarro D."/>
            <person name="Chevret D."/>
            <person name="Henrissat B."/>
            <person name="Piumi F."/>
            <person name="Ruiz-Duenas F.J."/>
            <person name="Martinez A.T."/>
            <person name="Grigoriev I.V."/>
            <person name="Riley R."/>
            <person name="Lipzen A."/>
            <person name="Berrin J.G."/>
            <person name="Master E.R."/>
            <person name="Rosso M.N."/>
        </authorList>
    </citation>
    <scope>NUCLEOTIDE SEQUENCE [LARGE SCALE GENOMIC DNA]</scope>
    <source>
        <strain evidence="4 5">BRFM310</strain>
    </source>
</reference>
<dbReference type="InterPro" id="IPR000938">
    <property type="entry name" value="CAP-Gly_domain"/>
</dbReference>
<gene>
    <name evidence="4" type="ORF">PYCCODRAFT_1429606</name>
</gene>
<dbReference type="SUPFAM" id="SSF52058">
    <property type="entry name" value="L domain-like"/>
    <property type="match status" value="1"/>
</dbReference>
<dbReference type="OrthoDB" id="5273213at2759"/>
<dbReference type="InterPro" id="IPR032675">
    <property type="entry name" value="LRR_dom_sf"/>
</dbReference>
<keyword evidence="5" id="KW-1185">Reference proteome</keyword>
<dbReference type="STRING" id="1353009.A0A1Y2J567"/>
<dbReference type="Gene3D" id="2.30.30.190">
    <property type="entry name" value="CAP Gly-rich-like domain"/>
    <property type="match status" value="1"/>
</dbReference>
<proteinExistence type="predicted"/>
<dbReference type="Gene3D" id="3.10.20.90">
    <property type="entry name" value="Phosphatidylinositol 3-kinase Catalytic Subunit, Chain A, domain 1"/>
    <property type="match status" value="1"/>
</dbReference>
<dbReference type="SUPFAM" id="SSF74924">
    <property type="entry name" value="Cap-Gly domain"/>
    <property type="match status" value="1"/>
</dbReference>